<proteinExistence type="predicted"/>
<feature type="compositionally biased region" description="Basic and acidic residues" evidence="1">
    <location>
        <begin position="14"/>
        <end position="49"/>
    </location>
</feature>
<reference evidence="2 3" key="1">
    <citation type="submission" date="2024-02" db="EMBL/GenBank/DDBJ databases">
        <title>High-quality chromosome-scale genome assembly of Pensacola bahiagrass (Paspalum notatum Flugge var. saurae).</title>
        <authorList>
            <person name="Vega J.M."/>
            <person name="Podio M."/>
            <person name="Orjuela J."/>
            <person name="Siena L.A."/>
            <person name="Pessino S.C."/>
            <person name="Combes M.C."/>
            <person name="Mariac C."/>
            <person name="Albertini E."/>
            <person name="Pupilli F."/>
            <person name="Ortiz J.P.A."/>
            <person name="Leblanc O."/>
        </authorList>
    </citation>
    <scope>NUCLEOTIDE SEQUENCE [LARGE SCALE GENOMIC DNA]</scope>
    <source>
        <strain evidence="2">R1</strain>
        <tissue evidence="2">Leaf</tissue>
    </source>
</reference>
<name>A0AAQ3SNH0_PASNO</name>
<dbReference type="AlphaFoldDB" id="A0AAQ3SNH0"/>
<accession>A0AAQ3SNH0</accession>
<evidence type="ECO:0000313" key="2">
    <source>
        <dbReference type="EMBL" id="WVZ57339.1"/>
    </source>
</evidence>
<dbReference type="EMBL" id="CP144746">
    <property type="protein sequence ID" value="WVZ57339.1"/>
    <property type="molecule type" value="Genomic_DNA"/>
</dbReference>
<keyword evidence="3" id="KW-1185">Reference proteome</keyword>
<evidence type="ECO:0000313" key="3">
    <source>
        <dbReference type="Proteomes" id="UP001341281"/>
    </source>
</evidence>
<evidence type="ECO:0000256" key="1">
    <source>
        <dbReference type="SAM" id="MobiDB-lite"/>
    </source>
</evidence>
<organism evidence="2 3">
    <name type="scientific">Paspalum notatum var. saurae</name>
    <dbReference type="NCBI Taxonomy" id="547442"/>
    <lineage>
        <taxon>Eukaryota</taxon>
        <taxon>Viridiplantae</taxon>
        <taxon>Streptophyta</taxon>
        <taxon>Embryophyta</taxon>
        <taxon>Tracheophyta</taxon>
        <taxon>Spermatophyta</taxon>
        <taxon>Magnoliopsida</taxon>
        <taxon>Liliopsida</taxon>
        <taxon>Poales</taxon>
        <taxon>Poaceae</taxon>
        <taxon>PACMAD clade</taxon>
        <taxon>Panicoideae</taxon>
        <taxon>Andropogonodae</taxon>
        <taxon>Paspaleae</taxon>
        <taxon>Paspalinae</taxon>
        <taxon>Paspalum</taxon>
    </lineage>
</organism>
<feature type="region of interest" description="Disordered" evidence="1">
    <location>
        <begin position="1"/>
        <end position="63"/>
    </location>
</feature>
<sequence>MADPANGNPSADDIQERERRQEQEAKAAEEQRLKEMHDKETNDRHRADMDNSVAHTAPADPFVNTLGMNNAALLAHMGKIDKLKGPNYPTWRKDIDMMFTLTDMDFALLYDKPTEPASARLDMMTRCRTTASRKESGRSQTLSV</sequence>
<gene>
    <name evidence="2" type="ORF">U9M48_007733</name>
</gene>
<protein>
    <submittedName>
        <fullName evidence="2">Uncharacterized protein</fullName>
    </submittedName>
</protein>
<dbReference type="Proteomes" id="UP001341281">
    <property type="component" value="Chromosome 02"/>
</dbReference>